<accession>A0A165BUK5</accession>
<dbReference type="EMBL" id="KV426405">
    <property type="protein sequence ID" value="KZV81263.1"/>
    <property type="molecule type" value="Genomic_DNA"/>
</dbReference>
<dbReference type="AlphaFoldDB" id="A0A165BUK5"/>
<dbReference type="InParanoid" id="A0A165BUK5"/>
<keyword evidence="2" id="KW-1185">Reference proteome</keyword>
<reference evidence="1 2" key="1">
    <citation type="journal article" date="2016" name="Mol. Biol. Evol.">
        <title>Comparative Genomics of Early-Diverging Mushroom-Forming Fungi Provides Insights into the Origins of Lignocellulose Decay Capabilities.</title>
        <authorList>
            <person name="Nagy L.G."/>
            <person name="Riley R."/>
            <person name="Tritt A."/>
            <person name="Adam C."/>
            <person name="Daum C."/>
            <person name="Floudas D."/>
            <person name="Sun H."/>
            <person name="Yadav J.S."/>
            <person name="Pangilinan J."/>
            <person name="Larsson K.H."/>
            <person name="Matsuura K."/>
            <person name="Barry K."/>
            <person name="Labutti K."/>
            <person name="Kuo R."/>
            <person name="Ohm R.A."/>
            <person name="Bhattacharya S.S."/>
            <person name="Shirouzu T."/>
            <person name="Yoshinaga Y."/>
            <person name="Martin F.M."/>
            <person name="Grigoriev I.V."/>
            <person name="Hibbett D.S."/>
        </authorList>
    </citation>
    <scope>NUCLEOTIDE SEQUENCE [LARGE SCALE GENOMIC DNA]</scope>
    <source>
        <strain evidence="1 2">HHB12029</strain>
    </source>
</reference>
<evidence type="ECO:0000313" key="2">
    <source>
        <dbReference type="Proteomes" id="UP000077266"/>
    </source>
</evidence>
<organism evidence="1 2">
    <name type="scientific">Exidia glandulosa HHB12029</name>
    <dbReference type="NCBI Taxonomy" id="1314781"/>
    <lineage>
        <taxon>Eukaryota</taxon>
        <taxon>Fungi</taxon>
        <taxon>Dikarya</taxon>
        <taxon>Basidiomycota</taxon>
        <taxon>Agaricomycotina</taxon>
        <taxon>Agaricomycetes</taxon>
        <taxon>Auriculariales</taxon>
        <taxon>Exidiaceae</taxon>
        <taxon>Exidia</taxon>
    </lineage>
</organism>
<dbReference type="Proteomes" id="UP000077266">
    <property type="component" value="Unassembled WGS sequence"/>
</dbReference>
<protein>
    <submittedName>
        <fullName evidence="1">Uncharacterized protein</fullName>
    </submittedName>
</protein>
<gene>
    <name evidence="1" type="ORF">EXIGLDRAFT_388453</name>
</gene>
<sequence length="141" mass="15982">MHGRRATLFLQLRAQCRIFDLRPSAAIVSCPPTRLARVVFARNTQLSVQHRRRSCHRARQRFSVGRVWQDGAACPRHVGGRAHYCSSPRSVPVGDSIIRRLHDQTMRLPLRARIHPLRVCPRIVRFSCTTKAGLAEPSSAL</sequence>
<name>A0A165BUK5_EXIGL</name>
<evidence type="ECO:0000313" key="1">
    <source>
        <dbReference type="EMBL" id="KZV81263.1"/>
    </source>
</evidence>
<proteinExistence type="predicted"/>